<dbReference type="InterPro" id="IPR003738">
    <property type="entry name" value="SRAP"/>
</dbReference>
<evidence type="ECO:0000256" key="6">
    <source>
        <dbReference type="ARBA" id="ARBA00023125"/>
    </source>
</evidence>
<comment type="similarity">
    <text evidence="1 8">Belongs to the SOS response-associated peptidase family.</text>
</comment>
<dbReference type="PANTHER" id="PTHR13604:SF0">
    <property type="entry name" value="ABASIC SITE PROCESSING PROTEIN HMCES"/>
    <property type="match status" value="1"/>
</dbReference>
<protein>
    <recommendedName>
        <fullName evidence="8">Abasic site processing protein</fullName>
        <ecNumber evidence="8">3.4.-.-</ecNumber>
    </recommendedName>
</protein>
<proteinExistence type="inferred from homology"/>
<dbReference type="GO" id="GO:0016829">
    <property type="term" value="F:lyase activity"/>
    <property type="evidence" value="ECO:0007669"/>
    <property type="project" value="UniProtKB-KW"/>
</dbReference>
<keyword evidence="6" id="KW-0238">DNA-binding</keyword>
<keyword evidence="10" id="KW-1185">Reference proteome</keyword>
<evidence type="ECO:0000256" key="4">
    <source>
        <dbReference type="ARBA" id="ARBA00022801"/>
    </source>
</evidence>
<dbReference type="GO" id="GO:0006508">
    <property type="term" value="P:proteolysis"/>
    <property type="evidence" value="ECO:0007669"/>
    <property type="project" value="UniProtKB-KW"/>
</dbReference>
<dbReference type="GO" id="GO:0003697">
    <property type="term" value="F:single-stranded DNA binding"/>
    <property type="evidence" value="ECO:0007669"/>
    <property type="project" value="InterPro"/>
</dbReference>
<dbReference type="Gene3D" id="3.90.1680.10">
    <property type="entry name" value="SOS response associated peptidase-like"/>
    <property type="match status" value="1"/>
</dbReference>
<name>A5CR70_CLAM3</name>
<keyword evidence="3" id="KW-0227">DNA damage</keyword>
<evidence type="ECO:0000313" key="10">
    <source>
        <dbReference type="Proteomes" id="UP000001564"/>
    </source>
</evidence>
<dbReference type="AlphaFoldDB" id="A5CR70"/>
<evidence type="ECO:0000256" key="3">
    <source>
        <dbReference type="ARBA" id="ARBA00022763"/>
    </source>
</evidence>
<dbReference type="Proteomes" id="UP000001564">
    <property type="component" value="Chromosome"/>
</dbReference>
<dbReference type="GO" id="GO:0008233">
    <property type="term" value="F:peptidase activity"/>
    <property type="evidence" value="ECO:0007669"/>
    <property type="project" value="UniProtKB-KW"/>
</dbReference>
<dbReference type="eggNOG" id="COG2135">
    <property type="taxonomic scope" value="Bacteria"/>
</dbReference>
<evidence type="ECO:0000256" key="7">
    <source>
        <dbReference type="ARBA" id="ARBA00023239"/>
    </source>
</evidence>
<dbReference type="RefSeq" id="WP_012038215.1">
    <property type="nucleotide sequence ID" value="NC_009480.1"/>
</dbReference>
<dbReference type="GeneID" id="92947507"/>
<dbReference type="EC" id="3.4.-.-" evidence="8"/>
<gene>
    <name evidence="9" type="ordered locus">CMM_1528</name>
</gene>
<organism evidence="9 10">
    <name type="scientific">Clavibacter michiganensis subsp. michiganensis (strain NCPPB 382)</name>
    <dbReference type="NCBI Taxonomy" id="443906"/>
    <lineage>
        <taxon>Bacteria</taxon>
        <taxon>Bacillati</taxon>
        <taxon>Actinomycetota</taxon>
        <taxon>Actinomycetes</taxon>
        <taxon>Micrococcales</taxon>
        <taxon>Microbacteriaceae</taxon>
        <taxon>Clavibacter</taxon>
    </lineage>
</organism>
<dbReference type="HOGENOM" id="CLU_035990_6_2_11"/>
<dbReference type="GO" id="GO:0106300">
    <property type="term" value="P:protein-DNA covalent cross-linking repair"/>
    <property type="evidence" value="ECO:0007669"/>
    <property type="project" value="InterPro"/>
</dbReference>
<keyword evidence="7" id="KW-0456">Lyase</keyword>
<sequence>MTRILARSSTADDLVGLLDVDHAGEAVPAPSWRIEPGQRLAVLVDTLPRRAEGDTEEQVPVRRLESARWGLVPAGSPGPDQAPSLAEVPAEQLGSRPELLQALVSRRAAIPVSGYYEHHETDDGLRTPYLVGAGDGIVLLAALYGWWRDPARAADDPARWVLTCAVLTRPSAGTVEALAERMPVVLSPDVVEAWLDPTAEGSPDLLRAVASQAEDVIEQLAMDEVGPGIDRGAPDTAELARPV</sequence>
<reference evidence="9 10" key="1">
    <citation type="journal article" date="2008" name="J. Bacteriol.">
        <title>The genome sequence of the tomato-pathogenic actinomycete Clavibacter michiganensis subsp. michiganensis NCPPB382 reveals a large island involved in pathogenicity.</title>
        <authorList>
            <person name="Gartemann K.H."/>
            <person name="Abt B."/>
            <person name="Bekel T."/>
            <person name="Burger A."/>
            <person name="Engemann J."/>
            <person name="Flugel M."/>
            <person name="Gaigalat L."/>
            <person name="Goesmann A."/>
            <person name="Grafen I."/>
            <person name="Kalinowski J."/>
            <person name="Kaup O."/>
            <person name="Kirchner O."/>
            <person name="Krause L."/>
            <person name="Linke B."/>
            <person name="McHardy A."/>
            <person name="Meyer F."/>
            <person name="Pohle S."/>
            <person name="Ruckert C."/>
            <person name="Schneiker S."/>
            <person name="Zellermann E.M."/>
            <person name="Puhler A."/>
            <person name="Eichenlaub R."/>
            <person name="Kaiser O."/>
            <person name="Bartels D."/>
        </authorList>
    </citation>
    <scope>NUCLEOTIDE SEQUENCE [LARGE SCALE GENOMIC DNA]</scope>
    <source>
        <strain evidence="9 10">NCPPB 382</strain>
    </source>
</reference>
<keyword evidence="5" id="KW-0190">Covalent protein-DNA linkage</keyword>
<evidence type="ECO:0000256" key="1">
    <source>
        <dbReference type="ARBA" id="ARBA00008136"/>
    </source>
</evidence>
<dbReference type="InterPro" id="IPR036590">
    <property type="entry name" value="SRAP-like"/>
</dbReference>
<dbReference type="OrthoDB" id="9782620at2"/>
<dbReference type="PANTHER" id="PTHR13604">
    <property type="entry name" value="DC12-RELATED"/>
    <property type="match status" value="1"/>
</dbReference>
<keyword evidence="2 8" id="KW-0645">Protease</keyword>
<dbReference type="SUPFAM" id="SSF143081">
    <property type="entry name" value="BB1717-like"/>
    <property type="match status" value="1"/>
</dbReference>
<dbReference type="EMBL" id="AM711867">
    <property type="protein sequence ID" value="CAN01575.1"/>
    <property type="molecule type" value="Genomic_DNA"/>
</dbReference>
<evidence type="ECO:0000256" key="8">
    <source>
        <dbReference type="RuleBase" id="RU364100"/>
    </source>
</evidence>
<dbReference type="Pfam" id="PF02586">
    <property type="entry name" value="SRAP"/>
    <property type="match status" value="1"/>
</dbReference>
<evidence type="ECO:0000256" key="2">
    <source>
        <dbReference type="ARBA" id="ARBA00022670"/>
    </source>
</evidence>
<evidence type="ECO:0000256" key="5">
    <source>
        <dbReference type="ARBA" id="ARBA00023124"/>
    </source>
</evidence>
<evidence type="ECO:0000313" key="9">
    <source>
        <dbReference type="EMBL" id="CAN01575.1"/>
    </source>
</evidence>
<keyword evidence="4 8" id="KW-0378">Hydrolase</keyword>
<accession>A5CR70</accession>
<dbReference type="KEGG" id="cmi:CMM_1528"/>